<comment type="caution">
    <text evidence="2">The sequence shown here is derived from an EMBL/GenBank/DDBJ whole genome shotgun (WGS) entry which is preliminary data.</text>
</comment>
<dbReference type="Proteomes" id="UP000012062">
    <property type="component" value="Unassembled WGS sequence"/>
</dbReference>
<organism evidence="2 3">
    <name type="scientific">Mesorhizobium metallidurans STM 2683</name>
    <dbReference type="NCBI Taxonomy" id="1297569"/>
    <lineage>
        <taxon>Bacteria</taxon>
        <taxon>Pseudomonadati</taxon>
        <taxon>Pseudomonadota</taxon>
        <taxon>Alphaproteobacteria</taxon>
        <taxon>Hyphomicrobiales</taxon>
        <taxon>Phyllobacteriaceae</taxon>
        <taxon>Mesorhizobium</taxon>
    </lineage>
</organism>
<dbReference type="EMBL" id="CAUM01000173">
    <property type="protein sequence ID" value="CCV09396.1"/>
    <property type="molecule type" value="Genomic_DNA"/>
</dbReference>
<proteinExistence type="predicted"/>
<sequence length="65" mass="6949">MPLVTPRKSPKEQVDQTLGRSGPGVTVRRDFTACTLHGDAYALTNQVGSRCLRISGAYGPSVAYP</sequence>
<feature type="region of interest" description="Disordered" evidence="1">
    <location>
        <begin position="1"/>
        <end position="23"/>
    </location>
</feature>
<reference evidence="2 3" key="1">
    <citation type="submission" date="2013-02" db="EMBL/GenBank/DDBJ databases">
        <authorList>
            <person name="Genoscope - CEA"/>
        </authorList>
    </citation>
    <scope>NUCLEOTIDE SEQUENCE [LARGE SCALE GENOMIC DNA]</scope>
    <source>
        <strain evidence="2 3">STM 2683</strain>
    </source>
</reference>
<name>M5FBX5_9HYPH</name>
<keyword evidence="3" id="KW-1185">Reference proteome</keyword>
<evidence type="ECO:0000313" key="3">
    <source>
        <dbReference type="Proteomes" id="UP000012062"/>
    </source>
</evidence>
<evidence type="ECO:0000313" key="2">
    <source>
        <dbReference type="EMBL" id="CCV09396.1"/>
    </source>
</evidence>
<accession>M5FBX5</accession>
<gene>
    <name evidence="2" type="ORF">MESS2_p100003</name>
</gene>
<dbReference type="AlphaFoldDB" id="M5FBX5"/>
<protein>
    <submittedName>
        <fullName evidence="2">Uncharacterized protein</fullName>
    </submittedName>
</protein>
<evidence type="ECO:0000256" key="1">
    <source>
        <dbReference type="SAM" id="MobiDB-lite"/>
    </source>
</evidence>